<proteinExistence type="predicted"/>
<dbReference type="InterPro" id="IPR023393">
    <property type="entry name" value="START-like_dom_sf"/>
</dbReference>
<name>A0AAU8RV56_PSEPU</name>
<dbReference type="Gene3D" id="3.30.530.20">
    <property type="match status" value="1"/>
</dbReference>
<evidence type="ECO:0008006" key="3">
    <source>
        <dbReference type="Google" id="ProtNLM"/>
    </source>
</evidence>
<dbReference type="SUPFAM" id="SSF55961">
    <property type="entry name" value="Bet v1-like"/>
    <property type="match status" value="1"/>
</dbReference>
<evidence type="ECO:0000313" key="2">
    <source>
        <dbReference type="Proteomes" id="UP000033260"/>
    </source>
</evidence>
<dbReference type="RefSeq" id="WP_019470807.1">
    <property type="nucleotide sequence ID" value="NZ_CP010979.1"/>
</dbReference>
<sequence>MINVGRRIQVNAEPDADGVRLNRSQVWEGLVSKARNAVPFVSAITECNIVEDKGDRFIREVLLHGERLQELVILTEEQQVEFVRLSGNARGIIKNVIEEENGELYLRFTFDFSLLGAKPGSEQETAFAEGMQKSYLGAVKSTLDTIRNKVKKAA</sequence>
<dbReference type="InterPro" id="IPR015075">
    <property type="entry name" value="AtaL"/>
</dbReference>
<evidence type="ECO:0000313" key="1">
    <source>
        <dbReference type="EMBL" id="AJQ47136.1"/>
    </source>
</evidence>
<gene>
    <name evidence="1" type="ORF">N805_07845</name>
</gene>
<accession>A0AAU8RV56</accession>
<dbReference type="AlphaFoldDB" id="A0AAU8RV56"/>
<dbReference type="Proteomes" id="UP000033260">
    <property type="component" value="Chromosome"/>
</dbReference>
<dbReference type="EMBL" id="CP010979">
    <property type="protein sequence ID" value="AJQ47136.1"/>
    <property type="molecule type" value="Genomic_DNA"/>
</dbReference>
<reference evidence="1 2" key="1">
    <citation type="submission" date="2015-02" db="EMBL/GenBank/DDBJ databases">
        <title>Complete Genome Sequencing of Pseudomonas putida S13.1.2.</title>
        <authorList>
            <person name="Chong T.M."/>
            <person name="Chan K.G."/>
            <person name="Dessaux Y."/>
        </authorList>
    </citation>
    <scope>NUCLEOTIDE SEQUENCE [LARGE SCALE GENOMIC DNA]</scope>
    <source>
        <strain evidence="1 2">S13.1.2</strain>
    </source>
</reference>
<protein>
    <recommendedName>
        <fullName evidence="3">DUF1857 family protein</fullName>
    </recommendedName>
</protein>
<organism evidence="1 2">
    <name type="scientific">Pseudomonas putida S13.1.2</name>
    <dbReference type="NCBI Taxonomy" id="1384061"/>
    <lineage>
        <taxon>Bacteria</taxon>
        <taxon>Pseudomonadati</taxon>
        <taxon>Pseudomonadota</taxon>
        <taxon>Gammaproteobacteria</taxon>
        <taxon>Pseudomonadales</taxon>
        <taxon>Pseudomonadaceae</taxon>
        <taxon>Pseudomonas</taxon>
    </lineage>
</organism>
<dbReference type="Pfam" id="PF08982">
    <property type="entry name" value="AtaL"/>
    <property type="match status" value="1"/>
</dbReference>